<sequence length="276" mass="29436">MRRALGLLSLHFIVLLGVQRTVPLPERLARYPSVLLGLGRPEVFREVLTQAALSASYLGLALLLAWGLAGALRRLVRPALWVLEGTPQFLLLVLGIWGGLSLTLARGADFPLTPWSPLMLGLFTVALTLPVAARASLATEEARRQALAADHTRTARAMGLSERAVERRALRVSLAERAGTLSGEVFGLGLALVVMEGLLQFPGLGNTLYVALQGAFAVRPPGAVPLVPPTGGAAFELQALSGALLLWLLLGAWGSALFVRLALRLDPRPRSGEETR</sequence>
<accession>A0A1H6ZEV8</accession>
<dbReference type="Proteomes" id="UP000199223">
    <property type="component" value="Unassembled WGS sequence"/>
</dbReference>
<feature type="transmembrane region" description="Helical" evidence="1">
    <location>
        <begin position="89"/>
        <end position="108"/>
    </location>
</feature>
<feature type="transmembrane region" description="Helical" evidence="1">
    <location>
        <begin position="178"/>
        <end position="199"/>
    </location>
</feature>
<feature type="transmembrane region" description="Helical" evidence="1">
    <location>
        <begin position="244"/>
        <end position="263"/>
    </location>
</feature>
<keyword evidence="1" id="KW-0472">Membrane</keyword>
<dbReference type="STRING" id="856736.SAMN04488058_10919"/>
<dbReference type="RefSeq" id="WP_092264609.1">
    <property type="nucleotide sequence ID" value="NZ_FNZA01000009.1"/>
</dbReference>
<organism evidence="2 3">
    <name type="scientific">Deinococcus reticulitermitis</name>
    <dbReference type="NCBI Taxonomy" id="856736"/>
    <lineage>
        <taxon>Bacteria</taxon>
        <taxon>Thermotogati</taxon>
        <taxon>Deinococcota</taxon>
        <taxon>Deinococci</taxon>
        <taxon>Deinococcales</taxon>
        <taxon>Deinococcaceae</taxon>
        <taxon>Deinococcus</taxon>
    </lineage>
</organism>
<evidence type="ECO:0000256" key="1">
    <source>
        <dbReference type="SAM" id="Phobius"/>
    </source>
</evidence>
<evidence type="ECO:0000313" key="2">
    <source>
        <dbReference type="EMBL" id="SEJ48212.1"/>
    </source>
</evidence>
<protein>
    <submittedName>
        <fullName evidence="2">Oligopeptide transport system permease protein</fullName>
    </submittedName>
</protein>
<gene>
    <name evidence="2" type="ORF">SAMN04488058_10919</name>
</gene>
<evidence type="ECO:0000313" key="3">
    <source>
        <dbReference type="Proteomes" id="UP000199223"/>
    </source>
</evidence>
<keyword evidence="3" id="KW-1185">Reference proteome</keyword>
<feature type="transmembrane region" description="Helical" evidence="1">
    <location>
        <begin position="114"/>
        <end position="133"/>
    </location>
</feature>
<dbReference type="OrthoDB" id="73145at2"/>
<keyword evidence="1" id="KW-0812">Transmembrane</keyword>
<name>A0A1H6ZEV8_9DEIO</name>
<keyword evidence="1" id="KW-1133">Transmembrane helix</keyword>
<dbReference type="EMBL" id="FNZA01000009">
    <property type="protein sequence ID" value="SEJ48212.1"/>
    <property type="molecule type" value="Genomic_DNA"/>
</dbReference>
<reference evidence="3" key="1">
    <citation type="submission" date="2016-10" db="EMBL/GenBank/DDBJ databases">
        <authorList>
            <person name="Varghese N."/>
            <person name="Submissions S."/>
        </authorList>
    </citation>
    <scope>NUCLEOTIDE SEQUENCE [LARGE SCALE GENOMIC DNA]</scope>
    <source>
        <strain evidence="3">CGMCC 1.10218</strain>
    </source>
</reference>
<feature type="transmembrane region" description="Helical" evidence="1">
    <location>
        <begin position="47"/>
        <end position="68"/>
    </location>
</feature>
<dbReference type="AlphaFoldDB" id="A0A1H6ZEV8"/>
<proteinExistence type="predicted"/>